<reference evidence="1 2" key="1">
    <citation type="submission" date="2020-08" db="EMBL/GenBank/DDBJ databases">
        <title>Novel species isolated from subtropical streams in China.</title>
        <authorList>
            <person name="Lu H."/>
        </authorList>
    </citation>
    <scope>NUCLEOTIDE SEQUENCE [LARGE SCALE GENOMIC DNA]</scope>
    <source>
        <strain evidence="1 2">CY18W</strain>
    </source>
</reference>
<comment type="caution">
    <text evidence="1">The sequence shown here is derived from an EMBL/GenBank/DDBJ whole genome shotgun (WGS) entry which is preliminary data.</text>
</comment>
<sequence>MEIEKEAYIRRMSGNPDFSGTVPEDVNDLIAQGKIVAAIKSLKVANPKVEIQELRCYTRYLQNRYLLKKSG</sequence>
<organism evidence="1 2">
    <name type="scientific">Undibacterium hunanense</name>
    <dbReference type="NCBI Taxonomy" id="2762292"/>
    <lineage>
        <taxon>Bacteria</taxon>
        <taxon>Pseudomonadati</taxon>
        <taxon>Pseudomonadota</taxon>
        <taxon>Betaproteobacteria</taxon>
        <taxon>Burkholderiales</taxon>
        <taxon>Oxalobacteraceae</taxon>
        <taxon>Undibacterium</taxon>
    </lineage>
</organism>
<protein>
    <submittedName>
        <fullName evidence="1">Uncharacterized protein</fullName>
    </submittedName>
</protein>
<dbReference type="RefSeq" id="WP_186948324.1">
    <property type="nucleotide sequence ID" value="NZ_JACOGF010000008.1"/>
</dbReference>
<proteinExistence type="predicted"/>
<gene>
    <name evidence="1" type="ORF">H8L32_16300</name>
</gene>
<dbReference type="EMBL" id="JACOGF010000008">
    <property type="protein sequence ID" value="MBC3919054.1"/>
    <property type="molecule type" value="Genomic_DNA"/>
</dbReference>
<accession>A0ABR6ZT73</accession>
<dbReference type="Proteomes" id="UP000650424">
    <property type="component" value="Unassembled WGS sequence"/>
</dbReference>
<evidence type="ECO:0000313" key="1">
    <source>
        <dbReference type="EMBL" id="MBC3919054.1"/>
    </source>
</evidence>
<evidence type="ECO:0000313" key="2">
    <source>
        <dbReference type="Proteomes" id="UP000650424"/>
    </source>
</evidence>
<name>A0ABR6ZT73_9BURK</name>
<keyword evidence="2" id="KW-1185">Reference proteome</keyword>